<dbReference type="EMBL" id="JAQNDL010000003">
    <property type="protein sequence ID" value="MDC0721651.1"/>
    <property type="molecule type" value="Genomic_DNA"/>
</dbReference>
<keyword evidence="3" id="KW-0732">Signal</keyword>
<feature type="domain" description="CzcB-like barrel-sandwich hybrid" evidence="5">
    <location>
        <begin position="81"/>
        <end position="210"/>
    </location>
</feature>
<name>A0ABT5EA43_9BACT</name>
<keyword evidence="8" id="KW-1185">Reference proteome</keyword>
<evidence type="ECO:0000256" key="3">
    <source>
        <dbReference type="SAM" id="SignalP"/>
    </source>
</evidence>
<dbReference type="RefSeq" id="WP_272090156.1">
    <property type="nucleotide sequence ID" value="NZ_JAQNDL010000003.1"/>
</dbReference>
<keyword evidence="2" id="KW-0813">Transport</keyword>
<organism evidence="7 8">
    <name type="scientific">Nannocystis bainbridge</name>
    <dbReference type="NCBI Taxonomy" id="2995303"/>
    <lineage>
        <taxon>Bacteria</taxon>
        <taxon>Pseudomonadati</taxon>
        <taxon>Myxococcota</taxon>
        <taxon>Polyangia</taxon>
        <taxon>Nannocystales</taxon>
        <taxon>Nannocystaceae</taxon>
        <taxon>Nannocystis</taxon>
    </lineage>
</organism>
<evidence type="ECO:0000313" key="7">
    <source>
        <dbReference type="EMBL" id="MDC0721651.1"/>
    </source>
</evidence>
<evidence type="ECO:0000259" key="5">
    <source>
        <dbReference type="Pfam" id="PF25973"/>
    </source>
</evidence>
<dbReference type="Pfam" id="PF25973">
    <property type="entry name" value="BSH_CzcB"/>
    <property type="match status" value="1"/>
</dbReference>
<dbReference type="InterPro" id="IPR051909">
    <property type="entry name" value="MFP_Cation_Efflux"/>
</dbReference>
<gene>
    <name evidence="7" type="ORF">POL25_32380</name>
</gene>
<evidence type="ECO:0000259" key="4">
    <source>
        <dbReference type="Pfam" id="PF25954"/>
    </source>
</evidence>
<dbReference type="PANTHER" id="PTHR30097">
    <property type="entry name" value="CATION EFFLUX SYSTEM PROTEIN CUSB"/>
    <property type="match status" value="1"/>
</dbReference>
<evidence type="ECO:0000259" key="6">
    <source>
        <dbReference type="Pfam" id="PF25975"/>
    </source>
</evidence>
<feature type="signal peptide" evidence="3">
    <location>
        <begin position="1"/>
        <end position="24"/>
    </location>
</feature>
<feature type="domain" description="CusB-like beta-barrel" evidence="4">
    <location>
        <begin position="226"/>
        <end position="296"/>
    </location>
</feature>
<dbReference type="NCBIfam" id="TIGR01730">
    <property type="entry name" value="RND_mfp"/>
    <property type="match status" value="1"/>
</dbReference>
<dbReference type="InterPro" id="IPR058647">
    <property type="entry name" value="BSH_CzcB-like"/>
</dbReference>
<accession>A0ABT5EA43</accession>
<dbReference type="Gene3D" id="2.40.50.100">
    <property type="match status" value="1"/>
</dbReference>
<feature type="chain" id="PRO_5046862303" evidence="3">
    <location>
        <begin position="25"/>
        <end position="372"/>
    </location>
</feature>
<dbReference type="PROSITE" id="PS51257">
    <property type="entry name" value="PROKAR_LIPOPROTEIN"/>
    <property type="match status" value="1"/>
</dbReference>
<dbReference type="Pfam" id="PF25975">
    <property type="entry name" value="CzcB_C"/>
    <property type="match status" value="1"/>
</dbReference>
<dbReference type="InterPro" id="IPR006143">
    <property type="entry name" value="RND_pump_MFP"/>
</dbReference>
<protein>
    <submittedName>
        <fullName evidence="7">Efflux RND transporter periplasmic adaptor subunit</fullName>
    </submittedName>
</protein>
<dbReference type="InterPro" id="IPR058649">
    <property type="entry name" value="CzcB_C"/>
</dbReference>
<reference evidence="7 8" key="1">
    <citation type="submission" date="2022-11" db="EMBL/GenBank/DDBJ databases">
        <title>Minimal conservation of predation-associated metabolite biosynthetic gene clusters underscores biosynthetic potential of Myxococcota including descriptions for ten novel species: Archangium lansinium sp. nov., Myxococcus landrumus sp. nov., Nannocystis bai.</title>
        <authorList>
            <person name="Ahearne A."/>
            <person name="Stevens C."/>
            <person name="Dowd S."/>
        </authorList>
    </citation>
    <scope>NUCLEOTIDE SEQUENCE [LARGE SCALE GENOMIC DNA]</scope>
    <source>
        <strain evidence="7 8">BB15-2</strain>
    </source>
</reference>
<feature type="domain" description="CzcB-like C-terminal circularly permuted SH3-like" evidence="6">
    <location>
        <begin position="305"/>
        <end position="361"/>
    </location>
</feature>
<dbReference type="SUPFAM" id="SSF111369">
    <property type="entry name" value="HlyD-like secretion proteins"/>
    <property type="match status" value="1"/>
</dbReference>
<sequence>MRFVYVSWLLAALAIGCTTATPHAATPQAPAYALKDDGRMQVRADLWPKLSLASAERGEIAAEIEGVGRLEFAPDAAYAVRVPFAAYVEAVHVAAGAQVRANEPLATLRSGEVARLRSEARRLTATLAAQRDAVTRFKKLVRDGAASPRELVEAEAGLAGGEAELRGVRESLRAIQAGNEGADRFILRASADGQVLLRTLDPGERVTPEDDEPAFLIGDAVRLFATAAFPEHEAAGVREGADCTFSVPALGAERFPGKLVQVVQTLDRATRTAIAVCMPNATDPRLRGQMAVRVRAAVRGDGALVVPRSAVLLRRDALVVFVAVDEGVLERRTVALGSSFGDKVQIVEGLTAGETVVSENAVLLDGELDRLL</sequence>
<dbReference type="Proteomes" id="UP001221686">
    <property type="component" value="Unassembled WGS sequence"/>
</dbReference>
<comment type="similarity">
    <text evidence="1">Belongs to the membrane fusion protein (MFP) (TC 8.A.1) family.</text>
</comment>
<dbReference type="Gene3D" id="2.40.420.20">
    <property type="match status" value="1"/>
</dbReference>
<comment type="caution">
    <text evidence="7">The sequence shown here is derived from an EMBL/GenBank/DDBJ whole genome shotgun (WGS) entry which is preliminary data.</text>
</comment>
<proteinExistence type="inferred from homology"/>
<dbReference type="Pfam" id="PF25954">
    <property type="entry name" value="Beta-barrel_RND_2"/>
    <property type="match status" value="1"/>
</dbReference>
<dbReference type="PANTHER" id="PTHR30097:SF4">
    <property type="entry name" value="SLR6042 PROTEIN"/>
    <property type="match status" value="1"/>
</dbReference>
<evidence type="ECO:0000313" key="8">
    <source>
        <dbReference type="Proteomes" id="UP001221686"/>
    </source>
</evidence>
<dbReference type="InterPro" id="IPR058792">
    <property type="entry name" value="Beta-barrel_RND_2"/>
</dbReference>
<evidence type="ECO:0000256" key="2">
    <source>
        <dbReference type="ARBA" id="ARBA00022448"/>
    </source>
</evidence>
<dbReference type="Gene3D" id="2.40.30.170">
    <property type="match status" value="1"/>
</dbReference>
<evidence type="ECO:0000256" key="1">
    <source>
        <dbReference type="ARBA" id="ARBA00009477"/>
    </source>
</evidence>